<keyword evidence="2" id="KW-1185">Reference proteome</keyword>
<comment type="caution">
    <text evidence="1">The sequence shown here is derived from an EMBL/GenBank/DDBJ whole genome shotgun (WGS) entry which is preliminary data.</text>
</comment>
<sequence length="38" mass="4474">RKIDVIGIHLITTKWARGMFVKPCVNTFHVESMLAFWQ</sequence>
<name>A0A392S220_9FABA</name>
<proteinExistence type="predicted"/>
<reference evidence="1 2" key="1">
    <citation type="journal article" date="2018" name="Front. Plant Sci.">
        <title>Red Clover (Trifolium pratense) and Zigzag Clover (T. medium) - A Picture of Genomic Similarities and Differences.</title>
        <authorList>
            <person name="Dluhosova J."/>
            <person name="Istvanek J."/>
            <person name="Nedelnik J."/>
            <person name="Repkova J."/>
        </authorList>
    </citation>
    <scope>NUCLEOTIDE SEQUENCE [LARGE SCALE GENOMIC DNA]</scope>
    <source>
        <strain evidence="2">cv. 10/8</strain>
        <tissue evidence="1">Leaf</tissue>
    </source>
</reference>
<protein>
    <submittedName>
        <fullName evidence="1">Uncharacterized protein</fullName>
    </submittedName>
</protein>
<organism evidence="1 2">
    <name type="scientific">Trifolium medium</name>
    <dbReference type="NCBI Taxonomy" id="97028"/>
    <lineage>
        <taxon>Eukaryota</taxon>
        <taxon>Viridiplantae</taxon>
        <taxon>Streptophyta</taxon>
        <taxon>Embryophyta</taxon>
        <taxon>Tracheophyta</taxon>
        <taxon>Spermatophyta</taxon>
        <taxon>Magnoliopsida</taxon>
        <taxon>eudicotyledons</taxon>
        <taxon>Gunneridae</taxon>
        <taxon>Pentapetalae</taxon>
        <taxon>rosids</taxon>
        <taxon>fabids</taxon>
        <taxon>Fabales</taxon>
        <taxon>Fabaceae</taxon>
        <taxon>Papilionoideae</taxon>
        <taxon>50 kb inversion clade</taxon>
        <taxon>NPAAA clade</taxon>
        <taxon>Hologalegina</taxon>
        <taxon>IRL clade</taxon>
        <taxon>Trifolieae</taxon>
        <taxon>Trifolium</taxon>
    </lineage>
</organism>
<feature type="non-terminal residue" evidence="1">
    <location>
        <position position="1"/>
    </location>
</feature>
<evidence type="ECO:0000313" key="1">
    <source>
        <dbReference type="EMBL" id="MCI42908.1"/>
    </source>
</evidence>
<dbReference type="Proteomes" id="UP000265520">
    <property type="component" value="Unassembled WGS sequence"/>
</dbReference>
<evidence type="ECO:0000313" key="2">
    <source>
        <dbReference type="Proteomes" id="UP000265520"/>
    </source>
</evidence>
<dbReference type="AlphaFoldDB" id="A0A392S220"/>
<dbReference type="EMBL" id="LXQA010310578">
    <property type="protein sequence ID" value="MCI42908.1"/>
    <property type="molecule type" value="Genomic_DNA"/>
</dbReference>
<accession>A0A392S220</accession>